<dbReference type="InterPro" id="IPR011110">
    <property type="entry name" value="Reg_prop"/>
</dbReference>
<dbReference type="InterPro" id="IPR036890">
    <property type="entry name" value="HATPase_C_sf"/>
</dbReference>
<dbReference type="OrthoDB" id="176203at2"/>
<dbReference type="InterPro" id="IPR013783">
    <property type="entry name" value="Ig-like_fold"/>
</dbReference>
<dbReference type="CDD" id="cd17546">
    <property type="entry name" value="REC_hyHK_CKI1_RcsC-like"/>
    <property type="match status" value="1"/>
</dbReference>
<keyword evidence="7" id="KW-0732">Signal</keyword>
<protein>
    <recommendedName>
        <fullName evidence="2">histidine kinase</fullName>
        <ecNumber evidence="2">2.7.13.3</ecNumber>
    </recommendedName>
</protein>
<dbReference type="EC" id="2.7.13.3" evidence="2"/>
<evidence type="ECO:0000256" key="1">
    <source>
        <dbReference type="ARBA" id="ARBA00000085"/>
    </source>
</evidence>
<dbReference type="SUPFAM" id="SSF63829">
    <property type="entry name" value="Calcium-dependent phosphotriesterase"/>
    <property type="match status" value="3"/>
</dbReference>
<dbReference type="Pfam" id="PF00512">
    <property type="entry name" value="HisKA"/>
    <property type="match status" value="1"/>
</dbReference>
<dbReference type="STRING" id="380358.XALC_2174"/>
<dbReference type="PANTHER" id="PTHR43547:SF2">
    <property type="entry name" value="HYBRID SIGNAL TRANSDUCTION HISTIDINE KINASE C"/>
    <property type="match status" value="1"/>
</dbReference>
<dbReference type="PANTHER" id="PTHR43547">
    <property type="entry name" value="TWO-COMPONENT HISTIDINE KINASE"/>
    <property type="match status" value="1"/>
</dbReference>
<keyword evidence="3 5" id="KW-0597">Phosphoprotein</keyword>
<feature type="transmembrane region" description="Helical" evidence="6">
    <location>
        <begin position="758"/>
        <end position="780"/>
    </location>
</feature>
<dbReference type="Pfam" id="PF00072">
    <property type="entry name" value="Response_reg"/>
    <property type="match status" value="1"/>
</dbReference>
<dbReference type="Pfam" id="PF02518">
    <property type="entry name" value="HATPase_c"/>
    <property type="match status" value="1"/>
</dbReference>
<keyword evidence="6" id="KW-1133">Transmembrane helix</keyword>
<name>D2UER1_XANAP</name>
<feature type="signal peptide" evidence="7">
    <location>
        <begin position="1"/>
        <end position="20"/>
    </location>
</feature>
<reference evidence="10 11" key="1">
    <citation type="journal article" date="2009" name="BMC Genomics">
        <title>The complete genome sequence of Xanthomonas albilineans provides new insights into the reductive genome evolution of the xylem-limited Xanthomonadaceae.</title>
        <authorList>
            <person name="Pieretti I."/>
            <person name="Royer M."/>
            <person name="Barbe V."/>
            <person name="Carrere S."/>
            <person name="Koebnik R."/>
            <person name="Cociancich S."/>
            <person name="Couloux A."/>
            <person name="Darrasse A."/>
            <person name="Gouzy J."/>
            <person name="Jacques M.A."/>
            <person name="Lauber E."/>
            <person name="Manceau C."/>
            <person name="Mangenot S."/>
            <person name="Poussier S."/>
            <person name="Segurens B."/>
            <person name="Szurek B."/>
            <person name="Verdier V."/>
            <person name="Arlat M."/>
            <person name="Rott P."/>
        </authorList>
    </citation>
    <scope>NUCLEOTIDE SEQUENCE [LARGE SCALE GENOMIC DNA]</scope>
    <source>
        <strain evidence="11">GPE PC73 / CFBP 7063</strain>
    </source>
</reference>
<dbReference type="SMART" id="SM00388">
    <property type="entry name" value="HisKA"/>
    <property type="match status" value="1"/>
</dbReference>
<dbReference type="FunFam" id="3.40.50.2300:FF:000323">
    <property type="entry name" value="Hybrid sensor histidine kinase/response regulator"/>
    <property type="match status" value="1"/>
</dbReference>
<keyword evidence="11" id="KW-1185">Reference proteome</keyword>
<accession>D2UER1</accession>
<dbReference type="CDD" id="cd00082">
    <property type="entry name" value="HisKA"/>
    <property type="match status" value="1"/>
</dbReference>
<evidence type="ECO:0000259" key="8">
    <source>
        <dbReference type="PROSITE" id="PS50109"/>
    </source>
</evidence>
<dbReference type="SUPFAM" id="SSF52172">
    <property type="entry name" value="CheY-like"/>
    <property type="match status" value="1"/>
</dbReference>
<dbReference type="Gene3D" id="2.60.40.10">
    <property type="entry name" value="Immunoglobulins"/>
    <property type="match status" value="1"/>
</dbReference>
<dbReference type="Gene3D" id="3.30.565.10">
    <property type="entry name" value="Histidine kinase-like ATPase, C-terminal domain"/>
    <property type="match status" value="1"/>
</dbReference>
<dbReference type="Gene3D" id="2.130.10.10">
    <property type="entry name" value="YVTN repeat-like/Quinoprotein amine dehydrogenase"/>
    <property type="match status" value="4"/>
</dbReference>
<dbReference type="SUPFAM" id="SSF47384">
    <property type="entry name" value="Homodimeric domain of signal transducing histidine kinase"/>
    <property type="match status" value="1"/>
</dbReference>
<dbReference type="InterPro" id="IPR005467">
    <property type="entry name" value="His_kinase_dom"/>
</dbReference>
<keyword evidence="6" id="KW-0812">Transmembrane</keyword>
<comment type="catalytic activity">
    <reaction evidence="1">
        <text>ATP + protein L-histidine = ADP + protein N-phospho-L-histidine.</text>
        <dbReference type="EC" id="2.7.13.3"/>
    </reaction>
</comment>
<dbReference type="eggNOG" id="COG3292">
    <property type="taxonomic scope" value="Bacteria"/>
</dbReference>
<evidence type="ECO:0000256" key="3">
    <source>
        <dbReference type="ARBA" id="ARBA00022553"/>
    </source>
</evidence>
<evidence type="ECO:0000259" key="9">
    <source>
        <dbReference type="PROSITE" id="PS50110"/>
    </source>
</evidence>
<sequence length="1188" mass="130223">MWSRWILGWLLLAWSAVAGAAVPLTPQPRQLTVADGLPSNTINDLTEDKLGYLWMASSDGLARFDGHGYRIWRFEDGLRDNNIFSVHADAQNRIWFGTGTAGLGMLSADRRTFRYYDHSIYSQIGSSAVLAIISTSDGSIWFGTSNAGLYRLQPNGRLTRFMPKPGDERSLPSINVSRLAMAPDGTLWIGTRNGAARWNGHGFERLSLSGVDHYVLGLKPEHDGVFWVGNQAGVRLFRADGTAITPYWRNLPSRSVMAMLAHDRSGNRWFDTMQGLGLESETGLIRNVPLYSNSAHGLVKPNFVLGFEDREGDLWFATANAGLWYLPAKWRQFSVLSYRVDDPESMYNPYVVATAASRDGEVWLAGTRGVLDKLDPATGAVRHHMLAMFGIDWPQAIVEDTQGRVWGAGPKGLLRYDPVSGEVMRWGMNDGVDALTLNNTNFATISGDAHLWLFSDLGGAQIRDLDGHVLRNIALGTDGLPAEFVANALKPGPQGQPWLLGSYGVLAWNPVRARFEPVPGAPRRLLSAFAISDGNVVWLAGVGCLERYLWDGTRLSLLDRIDDGHELPGLAPNGLVVDGKGVAWLSSVRGLIRVDPASKAIRSYGVHDGLPNQEFAGQTLTQARGGQILGGTTDGVVLFEPSQVIPSRRQPPLVIERVSVRRGDALMELSHAGMVVLREGDRDLNVVARLLSFYDTESNTYRFRLSGYDTDWIDVGANGERLFSRLPSGYYTLEVQARTADKVWSRVVAMRFHVLPPWWRSTWGLVGWALLALLIVWRLSYLYRRRLRRRNSWQLALHKQEVAEQASLAKTRFLATLGHEVRTPMTGVLGMSELLLATPLDPKQRGYTESIRGAGTHLLRLVNDALDLARIEAGRLELDQQPFDLGQLIAELAAMMEPMAQGHGLTFVLDNAMPEQVTATGDATRVRQILLNLLNNAIKFTERGSVQLRVAPLQEFQGVRFEVVDTGPGINAEQQARLFQRFEQADGPRTAARYGGSGLGLAICQELAVAMGGRIDLQSRLGAGTRFVVDLPLPWVPSSLPRPTSGVREVTSVLAPQRVLLVEDDPTVAEVVSGLLAARGHRVIHAAHALAALTEVAANVFDVALLDLDLPGMDGLALARQLRAFGHTMPLIAVTARADADAEPQARAAGFDGFLRKPVTGDMLAEALETPARSMRNSELANSHVDGA</sequence>
<dbReference type="KEGG" id="xal:XALC_2174"/>
<evidence type="ECO:0000313" key="11">
    <source>
        <dbReference type="Proteomes" id="UP000001890"/>
    </source>
</evidence>
<dbReference type="eggNOG" id="COG2205">
    <property type="taxonomic scope" value="Bacteria"/>
</dbReference>
<dbReference type="InterPro" id="IPR003594">
    <property type="entry name" value="HATPase_dom"/>
</dbReference>
<dbReference type="SMART" id="SM00448">
    <property type="entry name" value="REC"/>
    <property type="match status" value="1"/>
</dbReference>
<organism evidence="10 11">
    <name type="scientific">Xanthomonas albilineans (strain GPE PC73 / CFBP 7063)</name>
    <dbReference type="NCBI Taxonomy" id="380358"/>
    <lineage>
        <taxon>Bacteria</taxon>
        <taxon>Pseudomonadati</taxon>
        <taxon>Pseudomonadota</taxon>
        <taxon>Gammaproteobacteria</taxon>
        <taxon>Lysobacterales</taxon>
        <taxon>Lysobacteraceae</taxon>
        <taxon>Xanthomonas</taxon>
    </lineage>
</organism>
<evidence type="ECO:0000256" key="7">
    <source>
        <dbReference type="SAM" id="SignalP"/>
    </source>
</evidence>
<keyword evidence="6" id="KW-0472">Membrane</keyword>
<feature type="domain" description="Histidine kinase" evidence="8">
    <location>
        <begin position="816"/>
        <end position="1035"/>
    </location>
</feature>
<dbReference type="InterPro" id="IPR011006">
    <property type="entry name" value="CheY-like_superfamily"/>
</dbReference>
<dbReference type="FunFam" id="1.10.287.130:FF:000028">
    <property type="entry name" value="Hybrid signal transduction histidine kinase"/>
    <property type="match status" value="1"/>
</dbReference>
<evidence type="ECO:0000256" key="2">
    <source>
        <dbReference type="ARBA" id="ARBA00012438"/>
    </source>
</evidence>
<dbReference type="SMART" id="SM00387">
    <property type="entry name" value="HATPase_c"/>
    <property type="match status" value="1"/>
</dbReference>
<dbReference type="Gene3D" id="3.40.50.2300">
    <property type="match status" value="1"/>
</dbReference>
<dbReference type="InterPro" id="IPR015943">
    <property type="entry name" value="WD40/YVTN_repeat-like_dom_sf"/>
</dbReference>
<dbReference type="InterPro" id="IPR003661">
    <property type="entry name" value="HisK_dim/P_dom"/>
</dbReference>
<dbReference type="Proteomes" id="UP000001890">
    <property type="component" value="Chromosome"/>
</dbReference>
<feature type="modified residue" description="4-aspartylphosphate" evidence="5">
    <location>
        <position position="1107"/>
    </location>
</feature>
<dbReference type="Pfam" id="PF07494">
    <property type="entry name" value="Reg_prop"/>
    <property type="match status" value="3"/>
</dbReference>
<feature type="chain" id="PRO_5003038274" description="histidine kinase" evidence="7">
    <location>
        <begin position="21"/>
        <end position="1188"/>
    </location>
</feature>
<dbReference type="Pfam" id="PF07495">
    <property type="entry name" value="Y_Y_Y"/>
    <property type="match status" value="1"/>
</dbReference>
<evidence type="ECO:0000256" key="5">
    <source>
        <dbReference type="PROSITE-ProRule" id="PRU00169"/>
    </source>
</evidence>
<dbReference type="AlphaFoldDB" id="D2UER1"/>
<dbReference type="CDD" id="cd16922">
    <property type="entry name" value="HATPase_EvgS-ArcB-TorS-like"/>
    <property type="match status" value="1"/>
</dbReference>
<evidence type="ECO:0000313" key="10">
    <source>
        <dbReference type="EMBL" id="CBA16657.1"/>
    </source>
</evidence>
<dbReference type="InterPro" id="IPR001789">
    <property type="entry name" value="Sig_transdc_resp-reg_receiver"/>
</dbReference>
<dbReference type="EMBL" id="FP565176">
    <property type="protein sequence ID" value="CBA16657.1"/>
    <property type="molecule type" value="Genomic_DNA"/>
</dbReference>
<dbReference type="FunFam" id="3.30.565.10:FF:000010">
    <property type="entry name" value="Sensor histidine kinase RcsC"/>
    <property type="match status" value="1"/>
</dbReference>
<dbReference type="InterPro" id="IPR036097">
    <property type="entry name" value="HisK_dim/P_sf"/>
</dbReference>
<dbReference type="InterPro" id="IPR004358">
    <property type="entry name" value="Sig_transdc_His_kin-like_C"/>
</dbReference>
<dbReference type="GO" id="GO:0000155">
    <property type="term" value="F:phosphorelay sensor kinase activity"/>
    <property type="evidence" value="ECO:0007669"/>
    <property type="project" value="InterPro"/>
</dbReference>
<gene>
    <name evidence="10" type="ordered locus">XALc_2174</name>
</gene>
<dbReference type="SUPFAM" id="SSF55874">
    <property type="entry name" value="ATPase domain of HSP90 chaperone/DNA topoisomerase II/histidine kinase"/>
    <property type="match status" value="1"/>
</dbReference>
<evidence type="ECO:0000256" key="6">
    <source>
        <dbReference type="SAM" id="Phobius"/>
    </source>
</evidence>
<dbReference type="Gene3D" id="1.10.287.130">
    <property type="match status" value="1"/>
</dbReference>
<proteinExistence type="predicted"/>
<keyword evidence="4" id="KW-0902">Two-component regulatory system</keyword>
<dbReference type="InterPro" id="IPR011123">
    <property type="entry name" value="Y_Y_Y"/>
</dbReference>
<evidence type="ECO:0000256" key="4">
    <source>
        <dbReference type="ARBA" id="ARBA00023012"/>
    </source>
</evidence>
<feature type="domain" description="Response regulatory" evidence="9">
    <location>
        <begin position="1058"/>
        <end position="1172"/>
    </location>
</feature>
<dbReference type="PROSITE" id="PS50109">
    <property type="entry name" value="HIS_KIN"/>
    <property type="match status" value="1"/>
</dbReference>
<dbReference type="PRINTS" id="PR00344">
    <property type="entry name" value="BCTRLSENSOR"/>
</dbReference>
<dbReference type="PROSITE" id="PS50110">
    <property type="entry name" value="RESPONSE_REGULATORY"/>
    <property type="match status" value="1"/>
</dbReference>